<dbReference type="InterPro" id="IPR011356">
    <property type="entry name" value="Leucine_aapep/pepB"/>
</dbReference>
<feature type="binding site" evidence="7">
    <location>
        <position position="282"/>
    </location>
    <ligand>
        <name>Mn(2+)</name>
        <dbReference type="ChEBI" id="CHEBI:29035"/>
        <label>2</label>
    </ligand>
</feature>
<sequence>MNFTATTKPLSEISSDALVIFLKQDETPQEKALDKICGGNIRRLRASKDFLGESSKVRILFNQGSFPRVLLVGVGKNEQLTLEKLREAGSIATQTLKSLPVTRVSVVLPQIPKAVPADTAQTIAESLILSAYEFPYYKTSKKDKPKFEDIEIVATAKEKHEIEKGLVVGRIIANAVIESRDLGNHPANVATPEHLAKHARALSKELPQIKARILGRDEIAKEKMGGLLGVSQGSDQEPKFIILEYFTKKSAPTIVLVGKGLTFDSGGISIKPPEKMDEMKFDMSGGADVMGVLKAACQLKLPFNLIGLIPSTENLPSGKAVKPGDIIQTRSGKTVEVVNTDAEGRLILSDGLDYAKKYDPDLVIDYATLTGSIVVALGDDIIGAFTNTEKLATQMQAAAKITGEKLWPMPLDKDYELFIKSEFADLRNQSTIRYGDAIHAANFLSNFVDYPWVHLDIAGVAWTTREKPYRPKGATGTGIRLTIEFLKKFKR</sequence>
<comment type="caution">
    <text evidence="9">The sequence shown here is derived from an EMBL/GenBank/DDBJ whole genome shotgun (WGS) entry which is preliminary data.</text>
</comment>
<dbReference type="NCBIfam" id="NF002073">
    <property type="entry name" value="PRK00913.1-2"/>
    <property type="match status" value="1"/>
</dbReference>
<dbReference type="GO" id="GO:0005737">
    <property type="term" value="C:cytoplasm"/>
    <property type="evidence" value="ECO:0007669"/>
    <property type="project" value="UniProtKB-SubCell"/>
</dbReference>
<dbReference type="InterPro" id="IPR043472">
    <property type="entry name" value="Macro_dom-like"/>
</dbReference>
<evidence type="ECO:0000256" key="6">
    <source>
        <dbReference type="ARBA" id="ARBA00022801"/>
    </source>
</evidence>
<dbReference type="EC" id="3.4.11.10" evidence="7"/>
<keyword evidence="6 7" id="KW-0378">Hydrolase</keyword>
<dbReference type="Pfam" id="PF02789">
    <property type="entry name" value="Peptidase_M17_N"/>
    <property type="match status" value="1"/>
</dbReference>
<dbReference type="AlphaFoldDB" id="A0A1F5QCF0"/>
<proteinExistence type="inferred from homology"/>
<feature type="binding site" evidence="7">
    <location>
        <position position="343"/>
    </location>
    <ligand>
        <name>Mn(2+)</name>
        <dbReference type="ChEBI" id="CHEBI:29035"/>
        <label>1</label>
    </ligand>
</feature>
<dbReference type="InterPro" id="IPR008283">
    <property type="entry name" value="Peptidase_M17_N"/>
</dbReference>
<dbReference type="PRINTS" id="PR00481">
    <property type="entry name" value="LAMNOPPTDASE"/>
</dbReference>
<dbReference type="NCBIfam" id="NF002074">
    <property type="entry name" value="PRK00913.1-4"/>
    <property type="match status" value="1"/>
</dbReference>
<feature type="active site" evidence="7">
    <location>
        <position position="271"/>
    </location>
</feature>
<dbReference type="Pfam" id="PF00883">
    <property type="entry name" value="Peptidase_M17"/>
    <property type="match status" value="1"/>
</dbReference>
<accession>A0A1F5QCF0</accession>
<evidence type="ECO:0000256" key="7">
    <source>
        <dbReference type="HAMAP-Rule" id="MF_00181"/>
    </source>
</evidence>
<feature type="binding site" evidence="7">
    <location>
        <position position="264"/>
    </location>
    <ligand>
        <name>Mn(2+)</name>
        <dbReference type="ChEBI" id="CHEBI:29035"/>
        <label>1</label>
    </ligand>
</feature>
<feature type="binding site" evidence="7">
    <location>
        <position position="259"/>
    </location>
    <ligand>
        <name>Mn(2+)</name>
        <dbReference type="ChEBI" id="CHEBI:29035"/>
        <label>2</label>
    </ligand>
</feature>
<reference evidence="9 10" key="1">
    <citation type="journal article" date="2016" name="Nat. Commun.">
        <title>Thousands of microbial genomes shed light on interconnected biogeochemical processes in an aquifer system.</title>
        <authorList>
            <person name="Anantharaman K."/>
            <person name="Brown C.T."/>
            <person name="Hug L.A."/>
            <person name="Sharon I."/>
            <person name="Castelle C.J."/>
            <person name="Probst A.J."/>
            <person name="Thomas B.C."/>
            <person name="Singh A."/>
            <person name="Wilkins M.J."/>
            <person name="Karaoz U."/>
            <person name="Brodie E.L."/>
            <person name="Williams K.H."/>
            <person name="Hubbard S.S."/>
            <person name="Banfield J.F."/>
        </authorList>
    </citation>
    <scope>NUCLEOTIDE SEQUENCE [LARGE SCALE GENOMIC DNA]</scope>
</reference>
<dbReference type="GO" id="GO:0030145">
    <property type="term" value="F:manganese ion binding"/>
    <property type="evidence" value="ECO:0007669"/>
    <property type="project" value="UniProtKB-UniRule"/>
</dbReference>
<feature type="binding site" evidence="7">
    <location>
        <position position="341"/>
    </location>
    <ligand>
        <name>Mn(2+)</name>
        <dbReference type="ChEBI" id="CHEBI:29035"/>
        <label>1</label>
    </ligand>
</feature>
<dbReference type="SUPFAM" id="SSF53187">
    <property type="entry name" value="Zn-dependent exopeptidases"/>
    <property type="match status" value="1"/>
</dbReference>
<dbReference type="Gene3D" id="3.40.220.10">
    <property type="entry name" value="Leucine Aminopeptidase, subunit E, domain 1"/>
    <property type="match status" value="1"/>
</dbReference>
<dbReference type="HAMAP" id="MF_00181">
    <property type="entry name" value="Cytosol_peptidase_M17"/>
    <property type="match status" value="1"/>
</dbReference>
<dbReference type="SUPFAM" id="SSF52949">
    <property type="entry name" value="Macro domain-like"/>
    <property type="match status" value="1"/>
</dbReference>
<comment type="catalytic activity">
    <reaction evidence="1 7">
        <text>Release of an N-terminal amino acid, Xaa-|-Yaa-, in which Xaa is preferably Leu, but may be other amino acids including Pro although not Arg or Lys, and Yaa may be Pro. Amino acid amides and methyl esters are also readily hydrolyzed, but rates on arylamides are exceedingly low.</text>
        <dbReference type="EC" id="3.4.11.1"/>
    </reaction>
</comment>
<comment type="catalytic activity">
    <reaction evidence="2 7">
        <text>Release of an N-terminal amino acid, preferentially leucine, but not glutamic or aspartic acids.</text>
        <dbReference type="EC" id="3.4.11.10"/>
    </reaction>
</comment>
<feature type="binding site" evidence="7">
    <location>
        <position position="264"/>
    </location>
    <ligand>
        <name>Mn(2+)</name>
        <dbReference type="ChEBI" id="CHEBI:29035"/>
        <label>2</label>
    </ligand>
</feature>
<evidence type="ECO:0000313" key="9">
    <source>
        <dbReference type="EMBL" id="OGE99883.1"/>
    </source>
</evidence>
<dbReference type="Proteomes" id="UP000177235">
    <property type="component" value="Unassembled WGS sequence"/>
</dbReference>
<evidence type="ECO:0000259" key="8">
    <source>
        <dbReference type="PROSITE" id="PS00631"/>
    </source>
</evidence>
<evidence type="ECO:0000256" key="3">
    <source>
        <dbReference type="ARBA" id="ARBA00009528"/>
    </source>
</evidence>
<gene>
    <name evidence="7" type="primary">pepA</name>
    <name evidence="9" type="ORF">A3J05_03695</name>
</gene>
<feature type="domain" description="Cytosol aminopeptidase" evidence="8">
    <location>
        <begin position="339"/>
        <end position="346"/>
    </location>
</feature>
<comment type="cofactor">
    <cofactor evidence="7">
        <name>Mn(2+)</name>
        <dbReference type="ChEBI" id="CHEBI:29035"/>
    </cofactor>
    <text evidence="7">Binds 2 manganese ions per subunit.</text>
</comment>
<keyword evidence="7" id="KW-0479">Metal-binding</keyword>
<dbReference type="PANTHER" id="PTHR11963:SF23">
    <property type="entry name" value="CYTOSOL AMINOPEPTIDASE"/>
    <property type="match status" value="1"/>
</dbReference>
<dbReference type="PANTHER" id="PTHR11963">
    <property type="entry name" value="LEUCINE AMINOPEPTIDASE-RELATED"/>
    <property type="match status" value="1"/>
</dbReference>
<evidence type="ECO:0000256" key="5">
    <source>
        <dbReference type="ARBA" id="ARBA00022670"/>
    </source>
</evidence>
<protein>
    <recommendedName>
        <fullName evidence="7">Probable cytosol aminopeptidase</fullName>
        <ecNumber evidence="7">3.4.11.1</ecNumber>
    </recommendedName>
    <alternativeName>
        <fullName evidence="7">Leucine aminopeptidase</fullName>
        <shortName evidence="7">LAP</shortName>
        <ecNumber evidence="7">3.4.11.10</ecNumber>
    </alternativeName>
    <alternativeName>
        <fullName evidence="7">Leucyl aminopeptidase</fullName>
    </alternativeName>
</protein>
<dbReference type="Gene3D" id="3.40.630.10">
    <property type="entry name" value="Zn peptidases"/>
    <property type="match status" value="1"/>
</dbReference>
<evidence type="ECO:0000313" key="10">
    <source>
        <dbReference type="Proteomes" id="UP000177235"/>
    </source>
</evidence>
<dbReference type="InterPro" id="IPR023042">
    <property type="entry name" value="Peptidase_M17_leu_NH2_pept"/>
</dbReference>
<dbReference type="GO" id="GO:0070006">
    <property type="term" value="F:metalloaminopeptidase activity"/>
    <property type="evidence" value="ECO:0007669"/>
    <property type="project" value="InterPro"/>
</dbReference>
<keyword evidence="7" id="KW-0963">Cytoplasm</keyword>
<keyword evidence="7" id="KW-0464">Manganese</keyword>
<dbReference type="InterPro" id="IPR000819">
    <property type="entry name" value="Peptidase_M17_C"/>
</dbReference>
<keyword evidence="5 7" id="KW-0645">Protease</keyword>
<name>A0A1F5QCF0_9BACT</name>
<comment type="function">
    <text evidence="7">Presumably involved in the processing and regular turnover of intracellular proteins. Catalyzes the removal of unsubstituted N-terminal amino acids from various peptides.</text>
</comment>
<dbReference type="PROSITE" id="PS00631">
    <property type="entry name" value="CYTOSOL_AP"/>
    <property type="match status" value="1"/>
</dbReference>
<keyword evidence="4 7" id="KW-0031">Aminopeptidase</keyword>
<dbReference type="GO" id="GO:0006508">
    <property type="term" value="P:proteolysis"/>
    <property type="evidence" value="ECO:0007669"/>
    <property type="project" value="UniProtKB-KW"/>
</dbReference>
<organism evidence="9 10">
    <name type="scientific">Candidatus Doudnabacteria bacterium RIFCSPLOWO2_02_FULL_48_13</name>
    <dbReference type="NCBI Taxonomy" id="1817845"/>
    <lineage>
        <taxon>Bacteria</taxon>
        <taxon>Candidatus Doudnaibacteriota</taxon>
    </lineage>
</organism>
<dbReference type="EMBL" id="MFFF01000011">
    <property type="protein sequence ID" value="OGE99883.1"/>
    <property type="molecule type" value="Genomic_DNA"/>
</dbReference>
<evidence type="ECO:0000256" key="1">
    <source>
        <dbReference type="ARBA" id="ARBA00000135"/>
    </source>
</evidence>
<evidence type="ECO:0000256" key="4">
    <source>
        <dbReference type="ARBA" id="ARBA00022438"/>
    </source>
</evidence>
<dbReference type="EC" id="3.4.11.1" evidence="7"/>
<dbReference type="CDD" id="cd00433">
    <property type="entry name" value="Peptidase_M17"/>
    <property type="match status" value="1"/>
</dbReference>
<comment type="subcellular location">
    <subcellularLocation>
        <location evidence="7">Cytoplasm</location>
    </subcellularLocation>
</comment>
<comment type="similarity">
    <text evidence="3 7">Belongs to the peptidase M17 family.</text>
</comment>
<evidence type="ECO:0000256" key="2">
    <source>
        <dbReference type="ARBA" id="ARBA00000967"/>
    </source>
</evidence>
<feature type="active site" evidence="7">
    <location>
        <position position="345"/>
    </location>
</feature>
<feature type="binding site" evidence="7">
    <location>
        <position position="343"/>
    </location>
    <ligand>
        <name>Mn(2+)</name>
        <dbReference type="ChEBI" id="CHEBI:29035"/>
        <label>2</label>
    </ligand>
</feature>